<keyword evidence="7" id="KW-0472">Membrane</keyword>
<dbReference type="GO" id="GO:0020037">
    <property type="term" value="F:heme binding"/>
    <property type="evidence" value="ECO:0007669"/>
    <property type="project" value="UniProtKB-ARBA"/>
</dbReference>
<dbReference type="SUPFAM" id="SSF55856">
    <property type="entry name" value="Cytochrome b5-like heme/steroid binding domain"/>
    <property type="match status" value="1"/>
</dbReference>
<evidence type="ECO:0000256" key="1">
    <source>
        <dbReference type="ARBA" id="ARBA00004240"/>
    </source>
</evidence>
<evidence type="ECO:0000256" key="4">
    <source>
        <dbReference type="ARBA" id="ARBA00022824"/>
    </source>
</evidence>
<dbReference type="GO" id="GO:0046872">
    <property type="term" value="F:metal ion binding"/>
    <property type="evidence" value="ECO:0007669"/>
    <property type="project" value="UniProtKB-KW"/>
</dbReference>
<evidence type="ECO:0000259" key="8">
    <source>
        <dbReference type="SMART" id="SM01117"/>
    </source>
</evidence>
<dbReference type="Gene3D" id="3.10.120.10">
    <property type="entry name" value="Cytochrome b5-like heme/steroid binding domain"/>
    <property type="match status" value="1"/>
</dbReference>
<dbReference type="GO" id="GO:0005783">
    <property type="term" value="C:endoplasmic reticulum"/>
    <property type="evidence" value="ECO:0007669"/>
    <property type="project" value="UniProtKB-SubCell"/>
</dbReference>
<comment type="subcellular location">
    <subcellularLocation>
        <location evidence="1">Endoplasmic reticulum</location>
    </subcellularLocation>
</comment>
<dbReference type="SMART" id="SM01117">
    <property type="entry name" value="Cyt-b5"/>
    <property type="match status" value="1"/>
</dbReference>
<evidence type="ECO:0000256" key="6">
    <source>
        <dbReference type="ARBA" id="ARBA00038357"/>
    </source>
</evidence>
<feature type="domain" description="Cytochrome b5 heme-binding" evidence="8">
    <location>
        <begin position="54"/>
        <end position="155"/>
    </location>
</feature>
<reference evidence="9 10" key="1">
    <citation type="submission" date="2019-10" db="EMBL/GenBank/DDBJ databases">
        <authorList>
            <person name="Palmer J.M."/>
        </authorList>
    </citation>
    <scope>NUCLEOTIDE SEQUENCE [LARGE SCALE GENOMIC DNA]</scope>
    <source>
        <strain evidence="9 10">TWF696</strain>
    </source>
</reference>
<accession>A0AAV9VAZ4</accession>
<feature type="transmembrane region" description="Helical" evidence="7">
    <location>
        <begin position="12"/>
        <end position="32"/>
    </location>
</feature>
<protein>
    <recommendedName>
        <fullName evidence="8">Cytochrome b5 heme-binding domain-containing protein</fullName>
    </recommendedName>
</protein>
<sequence>MDAPAAPVAEAIPLVTPLNLLLASLAAYLVYLRYKPTTLPTLPPQPPPLLYKPYTPRTLQRYNGTDDPRVLLAVKGTVFDVSAGRSFYGPGGPYSIFAGRDASRGLAKGLLEEELLTSVDAPIDSLDDLTAQEREVLDGWFETFEGKYLVVGELVNEGQEEEK</sequence>
<comment type="caution">
    <text evidence="9">The sequence shown here is derived from an EMBL/GenBank/DDBJ whole genome shotgun (WGS) entry which is preliminary data.</text>
</comment>
<dbReference type="InterPro" id="IPR036400">
    <property type="entry name" value="Cyt_B5-like_heme/steroid_sf"/>
</dbReference>
<dbReference type="PANTHER" id="PTHR10281:SF72">
    <property type="entry name" value="NEUDESIN"/>
    <property type="match status" value="1"/>
</dbReference>
<dbReference type="GO" id="GO:0016020">
    <property type="term" value="C:membrane"/>
    <property type="evidence" value="ECO:0007669"/>
    <property type="project" value="TreeGrafter"/>
</dbReference>
<keyword evidence="5" id="KW-0408">Iron</keyword>
<evidence type="ECO:0000313" key="10">
    <source>
        <dbReference type="Proteomes" id="UP001375240"/>
    </source>
</evidence>
<dbReference type="Pfam" id="PF00173">
    <property type="entry name" value="Cyt-b5"/>
    <property type="match status" value="1"/>
</dbReference>
<evidence type="ECO:0000313" key="9">
    <source>
        <dbReference type="EMBL" id="KAK6354751.1"/>
    </source>
</evidence>
<proteinExistence type="inferred from homology"/>
<keyword evidence="10" id="KW-1185">Reference proteome</keyword>
<dbReference type="Proteomes" id="UP001375240">
    <property type="component" value="Unassembled WGS sequence"/>
</dbReference>
<dbReference type="InterPro" id="IPR050577">
    <property type="entry name" value="MAPR/NEUFC/NENF-like"/>
</dbReference>
<keyword evidence="3" id="KW-0479">Metal-binding</keyword>
<dbReference type="EMBL" id="JAVHNQ010000002">
    <property type="protein sequence ID" value="KAK6354751.1"/>
    <property type="molecule type" value="Genomic_DNA"/>
</dbReference>
<evidence type="ECO:0000256" key="5">
    <source>
        <dbReference type="ARBA" id="ARBA00023004"/>
    </source>
</evidence>
<dbReference type="InterPro" id="IPR001199">
    <property type="entry name" value="Cyt_B5-like_heme/steroid-bd"/>
</dbReference>
<dbReference type="AlphaFoldDB" id="A0AAV9VAZ4"/>
<comment type="similarity">
    <text evidence="6">Belongs to the cytochrome b5 family. MAPR subfamily.</text>
</comment>
<evidence type="ECO:0000256" key="3">
    <source>
        <dbReference type="ARBA" id="ARBA00022723"/>
    </source>
</evidence>
<evidence type="ECO:0000256" key="2">
    <source>
        <dbReference type="ARBA" id="ARBA00022617"/>
    </source>
</evidence>
<name>A0AAV9VAZ4_9PEZI</name>
<keyword evidence="7" id="KW-0812">Transmembrane</keyword>
<keyword evidence="2" id="KW-0349">Heme</keyword>
<organism evidence="9 10">
    <name type="scientific">Orbilia brochopaga</name>
    <dbReference type="NCBI Taxonomy" id="3140254"/>
    <lineage>
        <taxon>Eukaryota</taxon>
        <taxon>Fungi</taxon>
        <taxon>Dikarya</taxon>
        <taxon>Ascomycota</taxon>
        <taxon>Pezizomycotina</taxon>
        <taxon>Orbiliomycetes</taxon>
        <taxon>Orbiliales</taxon>
        <taxon>Orbiliaceae</taxon>
        <taxon>Orbilia</taxon>
    </lineage>
</organism>
<keyword evidence="7" id="KW-1133">Transmembrane helix</keyword>
<evidence type="ECO:0000256" key="7">
    <source>
        <dbReference type="SAM" id="Phobius"/>
    </source>
</evidence>
<dbReference type="FunFam" id="3.10.120.10:FF:000003">
    <property type="entry name" value="membrane-associated progesterone receptor component 1"/>
    <property type="match status" value="1"/>
</dbReference>
<keyword evidence="4" id="KW-0256">Endoplasmic reticulum</keyword>
<dbReference type="PANTHER" id="PTHR10281">
    <property type="entry name" value="MEMBRANE-ASSOCIATED PROGESTERONE RECEPTOR COMPONENT-RELATED"/>
    <property type="match status" value="1"/>
</dbReference>
<gene>
    <name evidence="9" type="ORF">TWF696_003888</name>
</gene>